<sequence length="166" mass="19948">MHYLGRQDFSRIFEIVYKHYTGRESAPDYFSEEEGLRKLEGVLEGVKMDRFYPDFYDKVAYLLIQINTHYFSNGNKRLALVCVLAFILINNYEIFSFSKDKYKAKLEELFPKFRDFHDYEDFLPEEFGYYNLSIVVADNKKYTDSFEELKTRIKSFFQFSVNKKSP</sequence>
<dbReference type="Gene3D" id="1.20.120.1870">
    <property type="entry name" value="Fic/DOC protein, Fido domain"/>
    <property type="match status" value="1"/>
</dbReference>
<dbReference type="EMBL" id="MGIN01000030">
    <property type="protein sequence ID" value="OGM89113.1"/>
    <property type="molecule type" value="Genomic_DNA"/>
</dbReference>
<dbReference type="PROSITE" id="PS51459">
    <property type="entry name" value="FIDO"/>
    <property type="match status" value="1"/>
</dbReference>
<dbReference type="AlphaFoldDB" id="A0A1F8DKF2"/>
<organism evidence="2 3">
    <name type="scientific">Candidatus Wolfebacteria bacterium GWA1_42_9</name>
    <dbReference type="NCBI Taxonomy" id="1802553"/>
    <lineage>
        <taxon>Bacteria</taxon>
        <taxon>Candidatus Wolfeibacteriota</taxon>
    </lineage>
</organism>
<gene>
    <name evidence="2" type="ORF">A2108_01940</name>
</gene>
<name>A0A1F8DKF2_9BACT</name>
<dbReference type="Proteomes" id="UP000178303">
    <property type="component" value="Unassembled WGS sequence"/>
</dbReference>
<proteinExistence type="predicted"/>
<accession>A0A1F8DKF2</accession>
<evidence type="ECO:0000259" key="1">
    <source>
        <dbReference type="PROSITE" id="PS51459"/>
    </source>
</evidence>
<reference evidence="2 3" key="1">
    <citation type="journal article" date="2016" name="Nat. Commun.">
        <title>Thousands of microbial genomes shed light on interconnected biogeochemical processes in an aquifer system.</title>
        <authorList>
            <person name="Anantharaman K."/>
            <person name="Brown C.T."/>
            <person name="Hug L.A."/>
            <person name="Sharon I."/>
            <person name="Castelle C.J."/>
            <person name="Probst A.J."/>
            <person name="Thomas B.C."/>
            <person name="Singh A."/>
            <person name="Wilkins M.J."/>
            <person name="Karaoz U."/>
            <person name="Brodie E.L."/>
            <person name="Williams K.H."/>
            <person name="Hubbard S.S."/>
            <person name="Banfield J.F."/>
        </authorList>
    </citation>
    <scope>NUCLEOTIDE SEQUENCE [LARGE SCALE GENOMIC DNA]</scope>
</reference>
<dbReference type="InterPro" id="IPR003812">
    <property type="entry name" value="Fido"/>
</dbReference>
<protein>
    <recommendedName>
        <fullName evidence="1">Fido domain-containing protein</fullName>
    </recommendedName>
</protein>
<evidence type="ECO:0000313" key="3">
    <source>
        <dbReference type="Proteomes" id="UP000178303"/>
    </source>
</evidence>
<comment type="caution">
    <text evidence="2">The sequence shown here is derived from an EMBL/GenBank/DDBJ whole genome shotgun (WGS) entry which is preliminary data.</text>
</comment>
<feature type="domain" description="Fido" evidence="1">
    <location>
        <begin position="1"/>
        <end position="125"/>
    </location>
</feature>
<dbReference type="InterPro" id="IPR053737">
    <property type="entry name" value="Type_II_TA_Toxin"/>
</dbReference>
<evidence type="ECO:0000313" key="2">
    <source>
        <dbReference type="EMBL" id="OGM89113.1"/>
    </source>
</evidence>